<reference evidence="1 2" key="1">
    <citation type="submission" date="2015-01" db="EMBL/GenBank/DDBJ databases">
        <title>Vibrio sp. C94 JCM 19241 whole genome shotgun sequence.</title>
        <authorList>
            <person name="Sawabe T."/>
            <person name="Meirelles P."/>
            <person name="Feng G."/>
            <person name="Sayaka M."/>
            <person name="Hattori M."/>
            <person name="Ohkuma M."/>
        </authorList>
    </citation>
    <scope>NUCLEOTIDE SEQUENCE [LARGE SCALE GENOMIC DNA]</scope>
    <source>
        <strain evidence="2">JCM 19241</strain>
    </source>
</reference>
<dbReference type="Gene3D" id="3.90.960.10">
    <property type="entry name" value="YbaK/aminoacyl-tRNA synthetase-associated domain"/>
    <property type="match status" value="1"/>
</dbReference>
<accession>A0A0B8QTU3</accession>
<dbReference type="STRING" id="1481914.JCM19241_4727"/>
<dbReference type="GO" id="GO:0002161">
    <property type="term" value="F:aminoacyl-tRNA deacylase activity"/>
    <property type="evidence" value="ECO:0007669"/>
    <property type="project" value="InterPro"/>
</dbReference>
<evidence type="ECO:0000313" key="2">
    <source>
        <dbReference type="Proteomes" id="UP000031666"/>
    </source>
</evidence>
<sequence length="43" mass="4662">MTDTPVTQYLNQQGVSYTLLPHKTPAVSIEDAARQRGISLASC</sequence>
<dbReference type="SUPFAM" id="SSF55826">
    <property type="entry name" value="YbaK/ProRS associated domain"/>
    <property type="match status" value="1"/>
</dbReference>
<dbReference type="InterPro" id="IPR036754">
    <property type="entry name" value="YbaK/aa-tRNA-synt-asso_dom_sf"/>
</dbReference>
<evidence type="ECO:0008006" key="3">
    <source>
        <dbReference type="Google" id="ProtNLM"/>
    </source>
</evidence>
<organism evidence="1 2">
    <name type="scientific">Vibrio ishigakensis</name>
    <dbReference type="NCBI Taxonomy" id="1481914"/>
    <lineage>
        <taxon>Bacteria</taxon>
        <taxon>Pseudomonadati</taxon>
        <taxon>Pseudomonadota</taxon>
        <taxon>Gammaproteobacteria</taxon>
        <taxon>Vibrionales</taxon>
        <taxon>Vibrionaceae</taxon>
        <taxon>Vibrio</taxon>
    </lineage>
</organism>
<dbReference type="AlphaFoldDB" id="A0A0B8QTU3"/>
<dbReference type="Proteomes" id="UP000031666">
    <property type="component" value="Unassembled WGS sequence"/>
</dbReference>
<protein>
    <recommendedName>
        <fullName evidence="3">YbaK/aminoacyl-tRNA synthetase-associated domain-containing protein</fullName>
    </recommendedName>
</protein>
<reference evidence="1 2" key="2">
    <citation type="submission" date="2015-01" db="EMBL/GenBank/DDBJ databases">
        <authorList>
            <consortium name="NBRP consortium"/>
            <person name="Sawabe T."/>
            <person name="Meirelles P."/>
            <person name="Feng G."/>
            <person name="Sayaka M."/>
            <person name="Hattori M."/>
            <person name="Ohkuma M."/>
        </authorList>
    </citation>
    <scope>NUCLEOTIDE SEQUENCE [LARGE SCALE GENOMIC DNA]</scope>
    <source>
        <strain evidence="2">JCM 19241</strain>
    </source>
</reference>
<evidence type="ECO:0000313" key="1">
    <source>
        <dbReference type="EMBL" id="GAM77604.1"/>
    </source>
</evidence>
<gene>
    <name evidence="1" type="ORF">JCM19241_4727</name>
</gene>
<dbReference type="EMBL" id="BBSC01000009">
    <property type="protein sequence ID" value="GAM77604.1"/>
    <property type="molecule type" value="Genomic_DNA"/>
</dbReference>
<proteinExistence type="predicted"/>
<name>A0A0B8QTU3_9VIBR</name>
<comment type="caution">
    <text evidence="1">The sequence shown here is derived from an EMBL/GenBank/DDBJ whole genome shotgun (WGS) entry which is preliminary data.</text>
</comment>